<dbReference type="Pfam" id="PF02687">
    <property type="entry name" value="FtsX"/>
    <property type="match status" value="1"/>
</dbReference>
<keyword evidence="2" id="KW-1003">Cell membrane</keyword>
<keyword evidence="5 7" id="KW-0472">Membrane</keyword>
<name>A0A2N0X5R4_9CORY</name>
<keyword evidence="4 7" id="KW-1133">Transmembrane helix</keyword>
<evidence type="ECO:0000256" key="3">
    <source>
        <dbReference type="ARBA" id="ARBA00022692"/>
    </source>
</evidence>
<dbReference type="OrthoDB" id="9780560at2"/>
<evidence type="ECO:0000256" key="2">
    <source>
        <dbReference type="ARBA" id="ARBA00022475"/>
    </source>
</evidence>
<evidence type="ECO:0000256" key="4">
    <source>
        <dbReference type="ARBA" id="ARBA00022989"/>
    </source>
</evidence>
<evidence type="ECO:0000256" key="1">
    <source>
        <dbReference type="ARBA" id="ARBA00004651"/>
    </source>
</evidence>
<evidence type="ECO:0000259" key="8">
    <source>
        <dbReference type="Pfam" id="PF02687"/>
    </source>
</evidence>
<keyword evidence="3 7" id="KW-0812">Transmembrane</keyword>
<feature type="domain" description="ABC3 transporter permease C-terminal" evidence="8">
    <location>
        <begin position="314"/>
        <end position="426"/>
    </location>
</feature>
<evidence type="ECO:0000256" key="5">
    <source>
        <dbReference type="ARBA" id="ARBA00023136"/>
    </source>
</evidence>
<dbReference type="Pfam" id="PF12704">
    <property type="entry name" value="MacB_PCD"/>
    <property type="match status" value="1"/>
</dbReference>
<dbReference type="InterPro" id="IPR050250">
    <property type="entry name" value="Macrolide_Exporter_MacB"/>
</dbReference>
<organism evidence="10 11">
    <name type="scientific">Corynebacterium mastitidis</name>
    <dbReference type="NCBI Taxonomy" id="161890"/>
    <lineage>
        <taxon>Bacteria</taxon>
        <taxon>Bacillati</taxon>
        <taxon>Actinomycetota</taxon>
        <taxon>Actinomycetes</taxon>
        <taxon>Mycobacteriales</taxon>
        <taxon>Corynebacteriaceae</taxon>
        <taxon>Corynebacterium</taxon>
    </lineage>
</organism>
<evidence type="ECO:0000259" key="9">
    <source>
        <dbReference type="Pfam" id="PF12704"/>
    </source>
</evidence>
<evidence type="ECO:0000313" key="11">
    <source>
        <dbReference type="Proteomes" id="UP000233249"/>
    </source>
</evidence>
<dbReference type="EMBL" id="PJAF01000030">
    <property type="protein sequence ID" value="PKF68021.1"/>
    <property type="molecule type" value="Genomic_DNA"/>
</dbReference>
<dbReference type="AlphaFoldDB" id="A0A2N0X5R4"/>
<dbReference type="GO" id="GO:0005886">
    <property type="term" value="C:plasma membrane"/>
    <property type="evidence" value="ECO:0007669"/>
    <property type="project" value="UniProtKB-SubCell"/>
</dbReference>
<comment type="caution">
    <text evidence="10">The sequence shown here is derived from an EMBL/GenBank/DDBJ whole genome shotgun (WGS) entry which is preliminary data.</text>
</comment>
<reference evidence="10 11" key="1">
    <citation type="submission" date="2017-12" db="EMBL/GenBank/DDBJ databases">
        <title>Corynebacterium mastitidis 16-1433 Genome.</title>
        <authorList>
            <person name="Gulvik C.A."/>
        </authorList>
    </citation>
    <scope>NUCLEOTIDE SEQUENCE [LARGE SCALE GENOMIC DNA]</scope>
    <source>
        <strain evidence="10 11">16-1433</strain>
    </source>
</reference>
<evidence type="ECO:0000256" key="7">
    <source>
        <dbReference type="SAM" id="Phobius"/>
    </source>
</evidence>
<dbReference type="Proteomes" id="UP000233249">
    <property type="component" value="Unassembled WGS sequence"/>
</dbReference>
<proteinExistence type="inferred from homology"/>
<feature type="transmembrane region" description="Helical" evidence="7">
    <location>
        <begin position="356"/>
        <end position="387"/>
    </location>
</feature>
<gene>
    <name evidence="10" type="ORF">CXB45_09150</name>
</gene>
<protein>
    <submittedName>
        <fullName evidence="10">ABC transporter permease</fullName>
    </submittedName>
</protein>
<dbReference type="PANTHER" id="PTHR30572:SF4">
    <property type="entry name" value="ABC TRANSPORTER PERMEASE YTRF"/>
    <property type="match status" value="1"/>
</dbReference>
<feature type="transmembrane region" description="Helical" evidence="7">
    <location>
        <begin position="399"/>
        <end position="418"/>
    </location>
</feature>
<dbReference type="PANTHER" id="PTHR30572">
    <property type="entry name" value="MEMBRANE COMPONENT OF TRANSPORTER-RELATED"/>
    <property type="match status" value="1"/>
</dbReference>
<feature type="transmembrane region" description="Helical" evidence="7">
    <location>
        <begin position="309"/>
        <end position="335"/>
    </location>
</feature>
<dbReference type="InterPro" id="IPR003838">
    <property type="entry name" value="ABC3_permease_C"/>
</dbReference>
<accession>A0A2N0X5R4</accession>
<feature type="domain" description="MacB-like periplasmic core" evidence="9">
    <location>
        <begin position="21"/>
        <end position="273"/>
    </location>
</feature>
<evidence type="ECO:0000256" key="6">
    <source>
        <dbReference type="ARBA" id="ARBA00038076"/>
    </source>
</evidence>
<comment type="subcellular location">
    <subcellularLocation>
        <location evidence="1">Cell membrane</location>
        <topology evidence="1">Multi-pass membrane protein</topology>
    </subcellularLocation>
</comment>
<dbReference type="GO" id="GO:0022857">
    <property type="term" value="F:transmembrane transporter activity"/>
    <property type="evidence" value="ECO:0007669"/>
    <property type="project" value="TreeGrafter"/>
</dbReference>
<comment type="similarity">
    <text evidence="6">Belongs to the ABC-4 integral membrane protein family.</text>
</comment>
<dbReference type="STRING" id="1121365.GCA_000375365_00832"/>
<sequence>MSMVEAIRLALGSMRTNKMRSLLTLLGIIIGIASVITIQTIGAAMKNEATEGLARLGASDLQVSVQDRPDEDAETVSLPGEEGDEEMYYYGSSVSNEEDELTPEMLNDLREQFDDVIDGVGIGENSYLSGNVVNESGESSVQINGVNPDYLRMNSVEVEYGRVITDEDLDNNRKVVVLGPEAVDTLFHGDASAALGSEVSLISSDDDETLFRVVGVYKGDNDQGFFGAGFGMANAYIPYTSFKEIASYSSLLGQVSVRLSPEADREQVKADIQGYFDGIYAANENAMVRVSDFQKQVDEVNSVIGSMSLAVTAIGGISLLVGGIGVMNIMLVTVTERTREIGVRKALGARRRDIRLQFIIEAMIVCLLGGIIGVVLGGALGMFAASFVGAVVLPPLDGVLISLLFSMAIGMFFGYYPANKAAKLNPIEALRYE</sequence>
<dbReference type="InterPro" id="IPR025857">
    <property type="entry name" value="MacB_PCD"/>
</dbReference>
<evidence type="ECO:0000313" key="10">
    <source>
        <dbReference type="EMBL" id="PKF68021.1"/>
    </source>
</evidence>